<accession>A0A5C6ARW0</accession>
<dbReference type="InterPro" id="IPR014710">
    <property type="entry name" value="RmlC-like_jellyroll"/>
</dbReference>
<evidence type="ECO:0000313" key="3">
    <source>
        <dbReference type="Proteomes" id="UP000320176"/>
    </source>
</evidence>
<comment type="caution">
    <text evidence="2">The sequence shown here is derived from an EMBL/GenBank/DDBJ whole genome shotgun (WGS) entry which is preliminary data.</text>
</comment>
<evidence type="ECO:0000259" key="1">
    <source>
        <dbReference type="Pfam" id="PF07883"/>
    </source>
</evidence>
<protein>
    <submittedName>
        <fullName evidence="2">Cupin domain protein</fullName>
    </submittedName>
</protein>
<gene>
    <name evidence="2" type="ORF">Pla52n_32910</name>
</gene>
<dbReference type="Proteomes" id="UP000320176">
    <property type="component" value="Unassembled WGS sequence"/>
</dbReference>
<proteinExistence type="predicted"/>
<dbReference type="SUPFAM" id="SSF51182">
    <property type="entry name" value="RmlC-like cupins"/>
    <property type="match status" value="1"/>
</dbReference>
<dbReference type="CDD" id="cd06981">
    <property type="entry name" value="cupin_reut_a1446"/>
    <property type="match status" value="1"/>
</dbReference>
<evidence type="ECO:0000313" key="2">
    <source>
        <dbReference type="EMBL" id="TWU02241.1"/>
    </source>
</evidence>
<dbReference type="EMBL" id="SJPN01000004">
    <property type="protein sequence ID" value="TWU02241.1"/>
    <property type="molecule type" value="Genomic_DNA"/>
</dbReference>
<dbReference type="Pfam" id="PF07883">
    <property type="entry name" value="Cupin_2"/>
    <property type="match status" value="1"/>
</dbReference>
<organism evidence="2 3">
    <name type="scientific">Stieleria varia</name>
    <dbReference type="NCBI Taxonomy" id="2528005"/>
    <lineage>
        <taxon>Bacteria</taxon>
        <taxon>Pseudomonadati</taxon>
        <taxon>Planctomycetota</taxon>
        <taxon>Planctomycetia</taxon>
        <taxon>Pirellulales</taxon>
        <taxon>Pirellulaceae</taxon>
        <taxon>Stieleria</taxon>
    </lineage>
</organism>
<dbReference type="InterPro" id="IPR013096">
    <property type="entry name" value="Cupin_2"/>
</dbReference>
<dbReference type="InterPro" id="IPR011051">
    <property type="entry name" value="RmlC_Cupin_sf"/>
</dbReference>
<dbReference type="AlphaFoldDB" id="A0A5C6ARW0"/>
<dbReference type="RefSeq" id="WP_146520610.1">
    <property type="nucleotide sequence ID" value="NZ_CP151726.1"/>
</dbReference>
<dbReference type="OrthoDB" id="9798585at2"/>
<dbReference type="Gene3D" id="2.60.120.10">
    <property type="entry name" value="Jelly Rolls"/>
    <property type="match status" value="1"/>
</dbReference>
<name>A0A5C6ARW0_9BACT</name>
<reference evidence="2 3" key="1">
    <citation type="submission" date="2019-02" db="EMBL/GenBank/DDBJ databases">
        <title>Deep-cultivation of Planctomycetes and their phenomic and genomic characterization uncovers novel biology.</title>
        <authorList>
            <person name="Wiegand S."/>
            <person name="Jogler M."/>
            <person name="Boedeker C."/>
            <person name="Pinto D."/>
            <person name="Vollmers J."/>
            <person name="Rivas-Marin E."/>
            <person name="Kohn T."/>
            <person name="Peeters S.H."/>
            <person name="Heuer A."/>
            <person name="Rast P."/>
            <person name="Oberbeckmann S."/>
            <person name="Bunk B."/>
            <person name="Jeske O."/>
            <person name="Meyerdierks A."/>
            <person name="Storesund J.E."/>
            <person name="Kallscheuer N."/>
            <person name="Luecker S."/>
            <person name="Lage O.M."/>
            <person name="Pohl T."/>
            <person name="Merkel B.J."/>
            <person name="Hornburger P."/>
            <person name="Mueller R.-W."/>
            <person name="Bruemmer F."/>
            <person name="Labrenz M."/>
            <person name="Spormann A.M."/>
            <person name="Op Den Camp H."/>
            <person name="Overmann J."/>
            <person name="Amann R."/>
            <person name="Jetten M.S.M."/>
            <person name="Mascher T."/>
            <person name="Medema M.H."/>
            <person name="Devos D.P."/>
            <person name="Kaster A.-K."/>
            <person name="Ovreas L."/>
            <person name="Rohde M."/>
            <person name="Galperin M.Y."/>
            <person name="Jogler C."/>
        </authorList>
    </citation>
    <scope>NUCLEOTIDE SEQUENCE [LARGE SCALE GENOMIC DNA]</scope>
    <source>
        <strain evidence="2 3">Pla52n</strain>
    </source>
</reference>
<sequence>MNLFEHVPSQLPAELTEVLLQNQNVRIERIVSTGHCSPVDFWYDQSEQEWVVLLRGAARLAIAGRGTSIELLPGDHVHIPAHQKHRVEWTSPTEPTVWLAVFYSD</sequence>
<feature type="domain" description="Cupin type-2" evidence="1">
    <location>
        <begin position="45"/>
        <end position="102"/>
    </location>
</feature>
<keyword evidence="3" id="KW-1185">Reference proteome</keyword>